<proteinExistence type="predicted"/>
<accession>A0A0F8YQT5</accession>
<evidence type="ECO:0000313" key="1">
    <source>
        <dbReference type="EMBL" id="KKK83777.1"/>
    </source>
</evidence>
<protein>
    <submittedName>
        <fullName evidence="1">Uncharacterized protein</fullName>
    </submittedName>
</protein>
<dbReference type="EMBL" id="LAZR01052067">
    <property type="protein sequence ID" value="KKK83777.1"/>
    <property type="molecule type" value="Genomic_DNA"/>
</dbReference>
<sequence>MKNLTESEVAKLKDILFKWVDSDNLQEWVNAVNALIKLGEISTQEAQSQAIAFMEKAMKAIDDNKPVPVEIIKPPSAE</sequence>
<organism evidence="1">
    <name type="scientific">marine sediment metagenome</name>
    <dbReference type="NCBI Taxonomy" id="412755"/>
    <lineage>
        <taxon>unclassified sequences</taxon>
        <taxon>metagenomes</taxon>
        <taxon>ecological metagenomes</taxon>
    </lineage>
</organism>
<reference evidence="1" key="1">
    <citation type="journal article" date="2015" name="Nature">
        <title>Complex archaea that bridge the gap between prokaryotes and eukaryotes.</title>
        <authorList>
            <person name="Spang A."/>
            <person name="Saw J.H."/>
            <person name="Jorgensen S.L."/>
            <person name="Zaremba-Niedzwiedzka K."/>
            <person name="Martijn J."/>
            <person name="Lind A.E."/>
            <person name="van Eijk R."/>
            <person name="Schleper C."/>
            <person name="Guy L."/>
            <person name="Ettema T.J."/>
        </authorList>
    </citation>
    <scope>NUCLEOTIDE SEQUENCE</scope>
</reference>
<dbReference type="AlphaFoldDB" id="A0A0F8YQT5"/>
<gene>
    <name evidence="1" type="ORF">LCGC14_2789960</name>
</gene>
<name>A0A0F8YQT5_9ZZZZ</name>
<comment type="caution">
    <text evidence="1">The sequence shown here is derived from an EMBL/GenBank/DDBJ whole genome shotgun (WGS) entry which is preliminary data.</text>
</comment>